<evidence type="ECO:0000256" key="1">
    <source>
        <dbReference type="SAM" id="Phobius"/>
    </source>
</evidence>
<organism evidence="2 3">
    <name type="scientific">Litoreibacter halocynthiae</name>
    <dbReference type="NCBI Taxonomy" id="1242689"/>
    <lineage>
        <taxon>Bacteria</taxon>
        <taxon>Pseudomonadati</taxon>
        <taxon>Pseudomonadota</taxon>
        <taxon>Alphaproteobacteria</taxon>
        <taxon>Rhodobacterales</taxon>
        <taxon>Roseobacteraceae</taxon>
        <taxon>Litoreibacter</taxon>
    </lineage>
</organism>
<dbReference type="AlphaFoldDB" id="A0A4R7LDY6"/>
<proteinExistence type="predicted"/>
<feature type="transmembrane region" description="Helical" evidence="1">
    <location>
        <begin position="44"/>
        <end position="61"/>
    </location>
</feature>
<keyword evidence="3" id="KW-1185">Reference proteome</keyword>
<gene>
    <name evidence="2" type="ORF">BDE40_3615</name>
</gene>
<feature type="transmembrane region" description="Helical" evidence="1">
    <location>
        <begin position="191"/>
        <end position="214"/>
    </location>
</feature>
<feature type="transmembrane region" description="Helical" evidence="1">
    <location>
        <begin position="168"/>
        <end position="185"/>
    </location>
</feature>
<dbReference type="EMBL" id="SOBH01000005">
    <property type="protein sequence ID" value="TDT72762.1"/>
    <property type="molecule type" value="Genomic_DNA"/>
</dbReference>
<keyword evidence="1" id="KW-1133">Transmembrane helix</keyword>
<accession>A0A4R7LDY6</accession>
<sequence>MDKMFGMDRYDRIARLNPALLTLLPALLFVFVWFPAVWTQLGAIAAFVITCGVLFALTRLARKSGQNVERKLGSRVGRLHTASLLSLSDDRLPKTMKTRCRSYIEKHSKIILPSLVDETQDPKNAQDDRLLAIRWLLEHTRPQTEASLLLNENIAYGFARNLLGLKPLGIAITTTVALGSAYFLYDLEIGSTAFVLGALLCGVAIIGLLMWVFLVTKSSVEHASQVYAEKILSLCLEH</sequence>
<name>A0A4R7LDY6_9RHOB</name>
<feature type="transmembrane region" description="Helical" evidence="1">
    <location>
        <begin position="20"/>
        <end position="38"/>
    </location>
</feature>
<keyword evidence="1" id="KW-0472">Membrane</keyword>
<evidence type="ECO:0000313" key="2">
    <source>
        <dbReference type="EMBL" id="TDT72762.1"/>
    </source>
</evidence>
<evidence type="ECO:0000313" key="3">
    <source>
        <dbReference type="Proteomes" id="UP000294563"/>
    </source>
</evidence>
<reference evidence="2 3" key="1">
    <citation type="submission" date="2019-03" db="EMBL/GenBank/DDBJ databases">
        <title>Genomic Encyclopedia of Archaeal and Bacterial Type Strains, Phase II (KMG-II): from individual species to whole genera.</title>
        <authorList>
            <person name="Goeker M."/>
        </authorList>
    </citation>
    <scope>NUCLEOTIDE SEQUENCE [LARGE SCALE GENOMIC DNA]</scope>
    <source>
        <strain evidence="2 3">DSM 29467</strain>
    </source>
</reference>
<keyword evidence="1" id="KW-0812">Transmembrane</keyword>
<dbReference type="Proteomes" id="UP000294563">
    <property type="component" value="Unassembled WGS sequence"/>
</dbReference>
<dbReference type="OrthoDB" id="2083198at2"/>
<protein>
    <submittedName>
        <fullName evidence="2">Uncharacterized protein</fullName>
    </submittedName>
</protein>
<dbReference type="RefSeq" id="WP_134016891.1">
    <property type="nucleotide sequence ID" value="NZ_SOBH01000005.1"/>
</dbReference>
<comment type="caution">
    <text evidence="2">The sequence shown here is derived from an EMBL/GenBank/DDBJ whole genome shotgun (WGS) entry which is preliminary data.</text>
</comment>